<gene>
    <name evidence="1" type="ORF">ASJ82_03905</name>
</gene>
<sequence length="74" mass="8527">MNIKTKITFTYKTPEYAQVAYNSLYPDNDGFIEARVCDNMLICYIENENIGTILNSIEDLIHCEKVVEMTSEIV</sequence>
<comment type="caution">
    <text evidence="1">The sequence shown here is derived from an EMBL/GenBank/DDBJ whole genome shotgun (WGS) entry which is preliminary data.</text>
</comment>
<dbReference type="Proteomes" id="UP000217528">
    <property type="component" value="Unassembled WGS sequence"/>
</dbReference>
<dbReference type="NCBIfam" id="NF011470">
    <property type="entry name" value="PRK14887.1"/>
    <property type="match status" value="1"/>
</dbReference>
<dbReference type="OrthoDB" id="81933at2157"/>
<evidence type="ECO:0000313" key="1">
    <source>
        <dbReference type="EMBL" id="PAV07781.1"/>
    </source>
</evidence>
<dbReference type="EMBL" id="LMVN01000008">
    <property type="protein sequence ID" value="PAV07781.1"/>
    <property type="molecule type" value="Genomic_DNA"/>
</dbReference>
<name>A0A2A2HE84_9EURY</name>
<organism evidence="1 2">
    <name type="scientific">Methanosphaera cuniculi</name>
    <dbReference type="NCBI Taxonomy" id="1077256"/>
    <lineage>
        <taxon>Archaea</taxon>
        <taxon>Methanobacteriati</taxon>
        <taxon>Methanobacteriota</taxon>
        <taxon>Methanomada group</taxon>
        <taxon>Methanobacteria</taxon>
        <taxon>Methanobacteriales</taxon>
        <taxon>Methanobacteriaceae</taxon>
        <taxon>Methanosphaera</taxon>
    </lineage>
</organism>
<protein>
    <recommendedName>
        <fullName evidence="3">Transcription factor Pcc1</fullName>
    </recommendedName>
</protein>
<keyword evidence="2" id="KW-1185">Reference proteome</keyword>
<dbReference type="AlphaFoldDB" id="A0A2A2HE84"/>
<evidence type="ECO:0000313" key="2">
    <source>
        <dbReference type="Proteomes" id="UP000217528"/>
    </source>
</evidence>
<dbReference type="RefSeq" id="WP_095608316.1">
    <property type="nucleotide sequence ID" value="NZ_CANQEZ010000003.1"/>
</dbReference>
<proteinExistence type="predicted"/>
<evidence type="ECO:0008006" key="3">
    <source>
        <dbReference type="Google" id="ProtNLM"/>
    </source>
</evidence>
<accession>A0A2A2HE84</accession>
<reference evidence="1 2" key="1">
    <citation type="journal article" date="2017" name="BMC Genomics">
        <title>Genomic analysis of methanogenic archaea reveals a shift towards energy conservation.</title>
        <authorList>
            <person name="Gilmore S.P."/>
            <person name="Henske J.K."/>
            <person name="Sexton J.A."/>
            <person name="Solomon K.V."/>
            <person name="Seppala S."/>
            <person name="Yoo J.I."/>
            <person name="Huyett L.M."/>
            <person name="Pressman A."/>
            <person name="Cogan J.Z."/>
            <person name="Kivenson V."/>
            <person name="Peng X."/>
            <person name="Tan Y."/>
            <person name="Valentine D.L."/>
            <person name="O'Malley M.A."/>
        </authorList>
    </citation>
    <scope>NUCLEOTIDE SEQUENCE [LARGE SCALE GENOMIC DNA]</scope>
    <source>
        <strain evidence="1 2">1R-7</strain>
    </source>
</reference>